<name>A0ABY4N7F4_9MICO</name>
<keyword evidence="1" id="KW-1133">Transmembrane helix</keyword>
<dbReference type="EMBL" id="CP097218">
    <property type="protein sequence ID" value="UQN30482.1"/>
    <property type="molecule type" value="Genomic_DNA"/>
</dbReference>
<keyword evidence="1" id="KW-0812">Transmembrane</keyword>
<feature type="transmembrane region" description="Helical" evidence="1">
    <location>
        <begin position="143"/>
        <end position="162"/>
    </location>
</feature>
<organism evidence="2 3">
    <name type="scientific">Brachybacterium kimchii</name>
    <dbReference type="NCBI Taxonomy" id="2942909"/>
    <lineage>
        <taxon>Bacteria</taxon>
        <taxon>Bacillati</taxon>
        <taxon>Actinomycetota</taxon>
        <taxon>Actinomycetes</taxon>
        <taxon>Micrococcales</taxon>
        <taxon>Dermabacteraceae</taxon>
        <taxon>Brachybacterium</taxon>
    </lineage>
</organism>
<feature type="transmembrane region" description="Helical" evidence="1">
    <location>
        <begin position="102"/>
        <end position="123"/>
    </location>
</feature>
<reference evidence="2" key="1">
    <citation type="submission" date="2022-05" db="EMBL/GenBank/DDBJ databases">
        <title>Genomic analysis of Brachybacterium sp. CBA3104.</title>
        <authorList>
            <person name="Roh S.W."/>
            <person name="Kim Y.B."/>
            <person name="Kim Y."/>
        </authorList>
    </citation>
    <scope>NUCLEOTIDE SEQUENCE</scope>
    <source>
        <strain evidence="2">CBA3104</strain>
    </source>
</reference>
<keyword evidence="3" id="KW-1185">Reference proteome</keyword>
<accession>A0ABY4N7F4</accession>
<proteinExistence type="predicted"/>
<evidence type="ECO:0000313" key="2">
    <source>
        <dbReference type="EMBL" id="UQN30482.1"/>
    </source>
</evidence>
<gene>
    <name evidence="2" type="ORF">M4486_03830</name>
</gene>
<feature type="transmembrane region" description="Helical" evidence="1">
    <location>
        <begin position="28"/>
        <end position="50"/>
    </location>
</feature>
<evidence type="ECO:0000256" key="1">
    <source>
        <dbReference type="SAM" id="Phobius"/>
    </source>
</evidence>
<evidence type="ECO:0000313" key="3">
    <source>
        <dbReference type="Proteomes" id="UP001055868"/>
    </source>
</evidence>
<dbReference type="Proteomes" id="UP001055868">
    <property type="component" value="Chromosome"/>
</dbReference>
<keyword evidence="1" id="KW-0472">Membrane</keyword>
<protein>
    <submittedName>
        <fullName evidence="2">Uncharacterized protein</fullName>
    </submittedName>
</protein>
<sequence length="180" mass="19321">MEKVYPSDLPERQIPLTDSEKPSVARRYVPVPAIIAAVIASWIAGSAAQMSGALSGGEVSPALFFALLLFHQQVSVPVVLWATVPLVFVARLACRRLSTIQVATLTFGVTVVTFAISVVLYVVASLPGPLDGGNWAETLPRDIASLVAFHSVPWLVVFAALCSTRQLVDKRRQNGRTQPA</sequence>
<feature type="transmembrane region" description="Helical" evidence="1">
    <location>
        <begin position="62"/>
        <end position="90"/>
    </location>
</feature>
<dbReference type="RefSeq" id="WP_249479809.1">
    <property type="nucleotide sequence ID" value="NZ_CP097218.1"/>
</dbReference>